<feature type="transmembrane region" description="Helical" evidence="1">
    <location>
        <begin position="30"/>
        <end position="54"/>
    </location>
</feature>
<gene>
    <name evidence="2" type="ORF">TM448B00934_0022</name>
</gene>
<name>A0A6M3XL74_9ZZZZ</name>
<keyword evidence="1" id="KW-1133">Transmembrane helix</keyword>
<keyword evidence="1" id="KW-0472">Membrane</keyword>
<sequence length="55" mass="5714">MIMFVAGFGMLWCSVAKLTRVVKGESMLEGIFNLIASLVLACLGGLLIGIGAGLQ</sequence>
<protein>
    <submittedName>
        <fullName evidence="2">Uncharacterized protein</fullName>
    </submittedName>
</protein>
<evidence type="ECO:0000313" key="2">
    <source>
        <dbReference type="EMBL" id="QJH97135.1"/>
    </source>
</evidence>
<dbReference type="AlphaFoldDB" id="A0A6M3XL74"/>
<reference evidence="2" key="1">
    <citation type="submission" date="2020-03" db="EMBL/GenBank/DDBJ databases">
        <title>The deep terrestrial virosphere.</title>
        <authorList>
            <person name="Holmfeldt K."/>
            <person name="Nilsson E."/>
            <person name="Simone D."/>
            <person name="Lopez-Fernandez M."/>
            <person name="Wu X."/>
            <person name="de Brujin I."/>
            <person name="Lundin D."/>
            <person name="Andersson A."/>
            <person name="Bertilsson S."/>
            <person name="Dopson M."/>
        </authorList>
    </citation>
    <scope>NUCLEOTIDE SEQUENCE</scope>
    <source>
        <strain evidence="2">TM448B00934</strain>
    </source>
</reference>
<organism evidence="2">
    <name type="scientific">viral metagenome</name>
    <dbReference type="NCBI Taxonomy" id="1070528"/>
    <lineage>
        <taxon>unclassified sequences</taxon>
        <taxon>metagenomes</taxon>
        <taxon>organismal metagenomes</taxon>
    </lineage>
</organism>
<proteinExistence type="predicted"/>
<accession>A0A6M3XL74</accession>
<evidence type="ECO:0000256" key="1">
    <source>
        <dbReference type="SAM" id="Phobius"/>
    </source>
</evidence>
<dbReference type="EMBL" id="MT144674">
    <property type="protein sequence ID" value="QJH97135.1"/>
    <property type="molecule type" value="Genomic_DNA"/>
</dbReference>
<keyword evidence="1" id="KW-0812">Transmembrane</keyword>